<name>A0A9D2P2T3_9FIRM</name>
<reference evidence="1" key="1">
    <citation type="journal article" date="2021" name="PeerJ">
        <title>Extensive microbial diversity within the chicken gut microbiome revealed by metagenomics and culture.</title>
        <authorList>
            <person name="Gilroy R."/>
            <person name="Ravi A."/>
            <person name="Getino M."/>
            <person name="Pursley I."/>
            <person name="Horton D.L."/>
            <person name="Alikhan N.F."/>
            <person name="Baker D."/>
            <person name="Gharbi K."/>
            <person name="Hall N."/>
            <person name="Watson M."/>
            <person name="Adriaenssens E.M."/>
            <person name="Foster-Nyarko E."/>
            <person name="Jarju S."/>
            <person name="Secka A."/>
            <person name="Antonio M."/>
            <person name="Oren A."/>
            <person name="Chaudhuri R.R."/>
            <person name="La Ragione R."/>
            <person name="Hildebrand F."/>
            <person name="Pallen M.J."/>
        </authorList>
    </citation>
    <scope>NUCLEOTIDE SEQUENCE</scope>
    <source>
        <strain evidence="1">CHK165-2605</strain>
    </source>
</reference>
<dbReference type="InterPro" id="IPR014198">
    <property type="entry name" value="Spore_III_AB"/>
</dbReference>
<accession>A0A9D2P2T3</accession>
<gene>
    <name evidence="1" type="ORF">H9756_05125</name>
</gene>
<reference evidence="1" key="2">
    <citation type="submission" date="2021-04" db="EMBL/GenBank/DDBJ databases">
        <authorList>
            <person name="Gilroy R."/>
        </authorList>
    </citation>
    <scope>NUCLEOTIDE SEQUENCE</scope>
    <source>
        <strain evidence="1">CHK165-2605</strain>
    </source>
</reference>
<organism evidence="1 2">
    <name type="scientific">Candidatus Mediterraneibacter gallistercoris</name>
    <dbReference type="NCBI Taxonomy" id="2838671"/>
    <lineage>
        <taxon>Bacteria</taxon>
        <taxon>Bacillati</taxon>
        <taxon>Bacillota</taxon>
        <taxon>Clostridia</taxon>
        <taxon>Lachnospirales</taxon>
        <taxon>Lachnospiraceae</taxon>
        <taxon>Mediterraneibacter</taxon>
    </lineage>
</organism>
<evidence type="ECO:0000313" key="1">
    <source>
        <dbReference type="EMBL" id="HJC43052.1"/>
    </source>
</evidence>
<dbReference type="EMBL" id="DWWI01000107">
    <property type="protein sequence ID" value="HJC43052.1"/>
    <property type="molecule type" value="Genomic_DNA"/>
</dbReference>
<dbReference type="AlphaFoldDB" id="A0A9D2P2T3"/>
<evidence type="ECO:0000313" key="2">
    <source>
        <dbReference type="Proteomes" id="UP000823895"/>
    </source>
</evidence>
<sequence>MQRIIGGLLILTATTGAGYVYCTELKAYLEKMQYLRYIFSLIKGEISYTHAPLPEVFSEVGRRVRKPYRTWLLETARAVEMREETGFARAWNRCADKYLKPLGLKQEHSVLMKEPGTFLGSLEQDTLDHTLQMYLNRMDLEIEKLRENLAAKTRIGGCLGVMGGLFLIVILI</sequence>
<dbReference type="Pfam" id="PF09548">
    <property type="entry name" value="Spore_III_AB"/>
    <property type="match status" value="1"/>
</dbReference>
<dbReference type="Proteomes" id="UP000823895">
    <property type="component" value="Unassembled WGS sequence"/>
</dbReference>
<comment type="caution">
    <text evidence="1">The sequence shown here is derived from an EMBL/GenBank/DDBJ whole genome shotgun (WGS) entry which is preliminary data.</text>
</comment>
<proteinExistence type="predicted"/>
<protein>
    <submittedName>
        <fullName evidence="1">Stage III sporulation protein AB</fullName>
    </submittedName>
</protein>